<evidence type="ECO:0000313" key="3">
    <source>
        <dbReference type="Proteomes" id="UP000237144"/>
    </source>
</evidence>
<accession>A0A2S5BC16</accession>
<feature type="region of interest" description="Disordered" evidence="1">
    <location>
        <begin position="56"/>
        <end position="82"/>
    </location>
</feature>
<evidence type="ECO:0000256" key="1">
    <source>
        <dbReference type="SAM" id="MobiDB-lite"/>
    </source>
</evidence>
<organism evidence="2 3">
    <name type="scientific">Rhodotorula taiwanensis</name>
    <dbReference type="NCBI Taxonomy" id="741276"/>
    <lineage>
        <taxon>Eukaryota</taxon>
        <taxon>Fungi</taxon>
        <taxon>Dikarya</taxon>
        <taxon>Basidiomycota</taxon>
        <taxon>Pucciniomycotina</taxon>
        <taxon>Microbotryomycetes</taxon>
        <taxon>Sporidiobolales</taxon>
        <taxon>Sporidiobolaceae</taxon>
        <taxon>Rhodotorula</taxon>
    </lineage>
</organism>
<sequence length="221" mass="24211">MDTEEARQPATGADGTEKVEANADPPPPYDSIPRPRLTRSTCLATPLEPPVIVVTPPLAPAEESQRESSLELTGVGWRQSGKPEPMEACAAALARLSLAPGAHLKKQPRPASPDLVLRAARRELLLQEIDAWSRVADRRLAQWLETSGSFCAPSELPTPEPESPPLSSAYRTIYGTRTERRHPKADVDLRVWVLHRAIGARTSLLPSTSRIEAKPPWDLMV</sequence>
<dbReference type="EMBL" id="PJQD01000025">
    <property type="protein sequence ID" value="POY74319.1"/>
    <property type="molecule type" value="Genomic_DNA"/>
</dbReference>
<proteinExistence type="predicted"/>
<comment type="caution">
    <text evidence="2">The sequence shown here is derived from an EMBL/GenBank/DDBJ whole genome shotgun (WGS) entry which is preliminary data.</text>
</comment>
<protein>
    <submittedName>
        <fullName evidence="2">Uncharacterized protein</fullName>
    </submittedName>
</protein>
<dbReference type="Proteomes" id="UP000237144">
    <property type="component" value="Unassembled WGS sequence"/>
</dbReference>
<keyword evidence="3" id="KW-1185">Reference proteome</keyword>
<name>A0A2S5BC16_9BASI</name>
<feature type="region of interest" description="Disordered" evidence="1">
    <location>
        <begin position="1"/>
        <end position="43"/>
    </location>
</feature>
<evidence type="ECO:0000313" key="2">
    <source>
        <dbReference type="EMBL" id="POY74319.1"/>
    </source>
</evidence>
<reference evidence="2 3" key="1">
    <citation type="journal article" date="2018" name="Front. Microbiol.">
        <title>Prospects for Fungal Bioremediation of Acidic Radioactive Waste Sites: Characterization and Genome Sequence of Rhodotorula taiwanensis MD1149.</title>
        <authorList>
            <person name="Tkavc R."/>
            <person name="Matrosova V.Y."/>
            <person name="Grichenko O.E."/>
            <person name="Gostincar C."/>
            <person name="Volpe R.P."/>
            <person name="Klimenkova P."/>
            <person name="Gaidamakova E.K."/>
            <person name="Zhou C.E."/>
            <person name="Stewart B.J."/>
            <person name="Lyman M.G."/>
            <person name="Malfatti S.A."/>
            <person name="Rubinfeld B."/>
            <person name="Courtot M."/>
            <person name="Singh J."/>
            <person name="Dalgard C.L."/>
            <person name="Hamilton T."/>
            <person name="Frey K.G."/>
            <person name="Gunde-Cimerman N."/>
            <person name="Dugan L."/>
            <person name="Daly M.J."/>
        </authorList>
    </citation>
    <scope>NUCLEOTIDE SEQUENCE [LARGE SCALE GENOMIC DNA]</scope>
    <source>
        <strain evidence="2 3">MD1149</strain>
    </source>
</reference>
<gene>
    <name evidence="2" type="ORF">BMF94_2513</name>
</gene>
<dbReference type="AlphaFoldDB" id="A0A2S5BC16"/>